<keyword evidence="10 23" id="KW-0436">Ligase</keyword>
<dbReference type="PIRSF" id="PIRSF001563">
    <property type="entry name" value="Folylpolyglu_synth"/>
    <property type="match status" value="1"/>
</dbReference>
<dbReference type="GO" id="GO:0008841">
    <property type="term" value="F:dihydrofolate synthase activity"/>
    <property type="evidence" value="ECO:0007669"/>
    <property type="project" value="UniProtKB-EC"/>
</dbReference>
<evidence type="ECO:0000256" key="15">
    <source>
        <dbReference type="ARBA" id="ARBA00022909"/>
    </source>
</evidence>
<dbReference type="Pfam" id="PF08245">
    <property type="entry name" value="Mur_ligase_M"/>
    <property type="match status" value="1"/>
</dbReference>
<evidence type="ECO:0000256" key="3">
    <source>
        <dbReference type="ARBA" id="ARBA00004799"/>
    </source>
</evidence>
<comment type="catalytic activity">
    <reaction evidence="22">
        <text>7,8-dihydropteroate + L-glutamate + ATP = 7,8-dihydrofolate + ADP + phosphate + H(+)</text>
        <dbReference type="Rhea" id="RHEA:23584"/>
        <dbReference type="ChEBI" id="CHEBI:15378"/>
        <dbReference type="ChEBI" id="CHEBI:17839"/>
        <dbReference type="ChEBI" id="CHEBI:29985"/>
        <dbReference type="ChEBI" id="CHEBI:30616"/>
        <dbReference type="ChEBI" id="CHEBI:43474"/>
        <dbReference type="ChEBI" id="CHEBI:57451"/>
        <dbReference type="ChEBI" id="CHEBI:456216"/>
        <dbReference type="EC" id="6.3.2.12"/>
    </reaction>
</comment>
<evidence type="ECO:0000256" key="21">
    <source>
        <dbReference type="ARBA" id="ARBA00049035"/>
    </source>
</evidence>
<dbReference type="EC" id="6.3.2.12" evidence="7"/>
<evidence type="ECO:0000256" key="23">
    <source>
        <dbReference type="PIRNR" id="PIRNR001563"/>
    </source>
</evidence>
<evidence type="ECO:0000256" key="2">
    <source>
        <dbReference type="ARBA" id="ARBA00002714"/>
    </source>
</evidence>
<comment type="pathway">
    <text evidence="3">Cofactor biosynthesis; tetrahydrofolate biosynthesis; 7,8-dihydrofolate from 2-amino-4-hydroxy-6-hydroxymethyl-7,8-dihydropteridine diphosphate and 4-aminobenzoate: step 2/2.</text>
</comment>
<dbReference type="NCBIfam" id="NF008101">
    <property type="entry name" value="PRK10846.1"/>
    <property type="match status" value="1"/>
</dbReference>
<evidence type="ECO:0000256" key="10">
    <source>
        <dbReference type="ARBA" id="ARBA00022598"/>
    </source>
</evidence>
<evidence type="ECO:0000256" key="9">
    <source>
        <dbReference type="ARBA" id="ARBA00019357"/>
    </source>
</evidence>
<evidence type="ECO:0000256" key="6">
    <source>
        <dbReference type="ARBA" id="ARBA00011245"/>
    </source>
</evidence>
<keyword evidence="27" id="KW-1185">Reference proteome</keyword>
<dbReference type="GO" id="GO:0046872">
    <property type="term" value="F:metal ion binding"/>
    <property type="evidence" value="ECO:0007669"/>
    <property type="project" value="UniProtKB-KW"/>
</dbReference>
<dbReference type="SUPFAM" id="SSF53623">
    <property type="entry name" value="MurD-like peptide ligases, catalytic domain"/>
    <property type="match status" value="1"/>
</dbReference>
<comment type="caution">
    <text evidence="26">The sequence shown here is derived from an EMBL/GenBank/DDBJ whole genome shotgun (WGS) entry which is preliminary data.</text>
</comment>
<comment type="pathway">
    <text evidence="4">Cofactor biosynthesis; tetrahydrofolylpolyglutamate biosynthesis.</text>
</comment>
<evidence type="ECO:0000256" key="12">
    <source>
        <dbReference type="ARBA" id="ARBA00022741"/>
    </source>
</evidence>
<evidence type="ECO:0000256" key="11">
    <source>
        <dbReference type="ARBA" id="ARBA00022723"/>
    </source>
</evidence>
<name>A0A4R6U6H8_9GAMM</name>
<keyword evidence="11" id="KW-0479">Metal-binding</keyword>
<dbReference type="EMBL" id="SNYK01000001">
    <property type="protein sequence ID" value="TDQ40135.1"/>
    <property type="molecule type" value="Genomic_DNA"/>
</dbReference>
<dbReference type="PANTHER" id="PTHR11136:SF0">
    <property type="entry name" value="DIHYDROFOLATE SYNTHETASE-RELATED"/>
    <property type="match status" value="1"/>
</dbReference>
<accession>A0A4R6U6H8</accession>
<dbReference type="InterPro" id="IPR004101">
    <property type="entry name" value="Mur_ligase_C"/>
</dbReference>
<evidence type="ECO:0000256" key="20">
    <source>
        <dbReference type="ARBA" id="ARBA00047808"/>
    </source>
</evidence>
<dbReference type="GO" id="GO:0005524">
    <property type="term" value="F:ATP binding"/>
    <property type="evidence" value="ECO:0007669"/>
    <property type="project" value="UniProtKB-KW"/>
</dbReference>
<evidence type="ECO:0000259" key="25">
    <source>
        <dbReference type="Pfam" id="PF08245"/>
    </source>
</evidence>
<dbReference type="FunFam" id="3.40.1190.10:FF:000004">
    <property type="entry name" value="Dihydrofolate synthase/folylpolyglutamate synthase"/>
    <property type="match status" value="1"/>
</dbReference>
<proteinExistence type="inferred from homology"/>
<evidence type="ECO:0000313" key="26">
    <source>
        <dbReference type="EMBL" id="TDQ40135.1"/>
    </source>
</evidence>
<comment type="subunit">
    <text evidence="6">Monomer.</text>
</comment>
<dbReference type="GO" id="GO:0005737">
    <property type="term" value="C:cytoplasm"/>
    <property type="evidence" value="ECO:0007669"/>
    <property type="project" value="TreeGrafter"/>
</dbReference>
<dbReference type="SUPFAM" id="SSF53244">
    <property type="entry name" value="MurD-like peptide ligases, peptide-binding domain"/>
    <property type="match status" value="1"/>
</dbReference>
<evidence type="ECO:0000256" key="22">
    <source>
        <dbReference type="ARBA" id="ARBA00049161"/>
    </source>
</evidence>
<comment type="catalytic activity">
    <reaction evidence="20">
        <text>10-formyltetrahydrofolyl-(gamma-L-Glu)(n) + L-glutamate + ATP = 10-formyltetrahydrofolyl-(gamma-L-Glu)(n+1) + ADP + phosphate + H(+)</text>
        <dbReference type="Rhea" id="RHEA:51904"/>
        <dbReference type="Rhea" id="RHEA-COMP:13088"/>
        <dbReference type="Rhea" id="RHEA-COMP:14300"/>
        <dbReference type="ChEBI" id="CHEBI:15378"/>
        <dbReference type="ChEBI" id="CHEBI:29985"/>
        <dbReference type="ChEBI" id="CHEBI:30616"/>
        <dbReference type="ChEBI" id="CHEBI:43474"/>
        <dbReference type="ChEBI" id="CHEBI:134413"/>
        <dbReference type="ChEBI" id="CHEBI:456216"/>
        <dbReference type="EC" id="6.3.2.17"/>
    </reaction>
</comment>
<evidence type="ECO:0000256" key="4">
    <source>
        <dbReference type="ARBA" id="ARBA00005150"/>
    </source>
</evidence>
<keyword evidence="13 23" id="KW-0067">ATP-binding</keyword>
<organism evidence="26 27">
    <name type="scientific">Thiopseudomonas denitrificans</name>
    <dbReference type="NCBI Taxonomy" id="1501432"/>
    <lineage>
        <taxon>Bacteria</taxon>
        <taxon>Pseudomonadati</taxon>
        <taxon>Pseudomonadota</taxon>
        <taxon>Gammaproteobacteria</taxon>
        <taxon>Pseudomonadales</taxon>
        <taxon>Pseudomonadaceae</taxon>
        <taxon>Thiopseudomonas</taxon>
    </lineage>
</organism>
<evidence type="ECO:0000256" key="5">
    <source>
        <dbReference type="ARBA" id="ARBA00008276"/>
    </source>
</evidence>
<feature type="domain" description="Mur ligase central" evidence="25">
    <location>
        <begin position="47"/>
        <end position="186"/>
    </location>
</feature>
<evidence type="ECO:0000259" key="24">
    <source>
        <dbReference type="Pfam" id="PF02875"/>
    </source>
</evidence>
<evidence type="ECO:0000256" key="8">
    <source>
        <dbReference type="ARBA" id="ARBA00013025"/>
    </source>
</evidence>
<dbReference type="Gene3D" id="3.90.190.20">
    <property type="entry name" value="Mur ligase, C-terminal domain"/>
    <property type="match status" value="1"/>
</dbReference>
<evidence type="ECO:0000256" key="7">
    <source>
        <dbReference type="ARBA" id="ARBA00013023"/>
    </source>
</evidence>
<dbReference type="Pfam" id="PF02875">
    <property type="entry name" value="Mur_ligase_C"/>
    <property type="match status" value="1"/>
</dbReference>
<dbReference type="InterPro" id="IPR001645">
    <property type="entry name" value="Folylpolyglutamate_synth"/>
</dbReference>
<dbReference type="UniPathway" id="UPA00077">
    <property type="reaction ID" value="UER00157"/>
</dbReference>
<reference evidence="26 27" key="1">
    <citation type="submission" date="2019-03" db="EMBL/GenBank/DDBJ databases">
        <title>Genomic Encyclopedia of Type Strains, Phase IV (KMG-IV): sequencing the most valuable type-strain genomes for metagenomic binning, comparative biology and taxonomic classification.</title>
        <authorList>
            <person name="Goeker M."/>
        </authorList>
    </citation>
    <scope>NUCLEOTIDE SEQUENCE [LARGE SCALE GENOMIC DNA]</scope>
    <source>
        <strain evidence="26 27">DSM 28679</strain>
    </source>
</reference>
<keyword evidence="15" id="KW-0289">Folate biosynthesis</keyword>
<dbReference type="GO" id="GO:0004326">
    <property type="term" value="F:tetrahydrofolylpolyglutamate synthase activity"/>
    <property type="evidence" value="ECO:0007669"/>
    <property type="project" value="UniProtKB-EC"/>
</dbReference>
<evidence type="ECO:0000256" key="16">
    <source>
        <dbReference type="ARBA" id="ARBA00030048"/>
    </source>
</evidence>
<dbReference type="NCBIfam" id="TIGR01499">
    <property type="entry name" value="folC"/>
    <property type="match status" value="1"/>
</dbReference>
<comment type="cofactor">
    <cofactor evidence="1">
        <name>Mg(2+)</name>
        <dbReference type="ChEBI" id="CHEBI:18420"/>
    </cofactor>
</comment>
<comment type="function">
    <text evidence="2">Functions in two distinct reactions of the de novo folate biosynthetic pathway. Catalyzes the addition of a glutamate residue to dihydropteroate (7,8-dihydropteroate or H2Pte) to form dihydrofolate (7,8-dihydrofolate monoglutamate or H2Pte-Glu). Also catalyzes successive additions of L-glutamate to tetrahydrofolate or 10-formyltetrahydrofolate or 5,10-methylenetetrahydrofolate, leading to folylpolyglutamate derivatives.</text>
</comment>
<dbReference type="PANTHER" id="PTHR11136">
    <property type="entry name" value="FOLYLPOLYGLUTAMATE SYNTHASE-RELATED"/>
    <property type="match status" value="1"/>
</dbReference>
<evidence type="ECO:0000256" key="19">
    <source>
        <dbReference type="ARBA" id="ARBA00047493"/>
    </source>
</evidence>
<evidence type="ECO:0000256" key="13">
    <source>
        <dbReference type="ARBA" id="ARBA00022840"/>
    </source>
</evidence>
<protein>
    <recommendedName>
        <fullName evidence="9">Dihydrofolate synthase/folylpolyglutamate synthase</fullName>
        <ecNumber evidence="7">6.3.2.12</ecNumber>
        <ecNumber evidence="8">6.3.2.17</ecNumber>
    </recommendedName>
    <alternativeName>
        <fullName evidence="18">Folylpoly-gamma-glutamate synthetase-dihydrofolate synthetase</fullName>
    </alternativeName>
    <alternativeName>
        <fullName evidence="16">Folylpolyglutamate synthetase</fullName>
    </alternativeName>
    <alternativeName>
        <fullName evidence="17">Tetrahydrofolylpolyglutamate synthase</fullName>
    </alternativeName>
</protein>
<comment type="catalytic activity">
    <reaction evidence="19">
        <text>(6S)-5,6,7,8-tetrahydrofolyl-(gamma-L-Glu)(n) + L-glutamate + ATP = (6S)-5,6,7,8-tetrahydrofolyl-(gamma-L-Glu)(n+1) + ADP + phosphate + H(+)</text>
        <dbReference type="Rhea" id="RHEA:10580"/>
        <dbReference type="Rhea" id="RHEA-COMP:14738"/>
        <dbReference type="Rhea" id="RHEA-COMP:14740"/>
        <dbReference type="ChEBI" id="CHEBI:15378"/>
        <dbReference type="ChEBI" id="CHEBI:29985"/>
        <dbReference type="ChEBI" id="CHEBI:30616"/>
        <dbReference type="ChEBI" id="CHEBI:43474"/>
        <dbReference type="ChEBI" id="CHEBI:141005"/>
        <dbReference type="ChEBI" id="CHEBI:456216"/>
        <dbReference type="EC" id="6.3.2.17"/>
    </reaction>
</comment>
<evidence type="ECO:0000256" key="14">
    <source>
        <dbReference type="ARBA" id="ARBA00022842"/>
    </source>
</evidence>
<dbReference type="OrthoDB" id="9809356at2"/>
<gene>
    <name evidence="26" type="ORF">DFQ45_101270</name>
</gene>
<evidence type="ECO:0000256" key="1">
    <source>
        <dbReference type="ARBA" id="ARBA00001946"/>
    </source>
</evidence>
<evidence type="ECO:0000256" key="17">
    <source>
        <dbReference type="ARBA" id="ARBA00030592"/>
    </source>
</evidence>
<comment type="catalytic activity">
    <reaction evidence="21">
        <text>(6R)-5,10-methylenetetrahydrofolyl-(gamma-L-Glu)(n) + L-glutamate + ATP = (6R)-5,10-methylenetetrahydrofolyl-(gamma-L-Glu)(n+1) + ADP + phosphate + H(+)</text>
        <dbReference type="Rhea" id="RHEA:51912"/>
        <dbReference type="Rhea" id="RHEA-COMP:13257"/>
        <dbReference type="Rhea" id="RHEA-COMP:13258"/>
        <dbReference type="ChEBI" id="CHEBI:15378"/>
        <dbReference type="ChEBI" id="CHEBI:29985"/>
        <dbReference type="ChEBI" id="CHEBI:30616"/>
        <dbReference type="ChEBI" id="CHEBI:43474"/>
        <dbReference type="ChEBI" id="CHEBI:136572"/>
        <dbReference type="ChEBI" id="CHEBI:456216"/>
        <dbReference type="EC" id="6.3.2.17"/>
    </reaction>
</comment>
<feature type="domain" description="Mur ligase C-terminal" evidence="24">
    <location>
        <begin position="286"/>
        <end position="411"/>
    </location>
</feature>
<dbReference type="EC" id="6.3.2.17" evidence="8"/>
<dbReference type="Gene3D" id="3.40.1190.10">
    <property type="entry name" value="Mur-like, catalytic domain"/>
    <property type="match status" value="1"/>
</dbReference>
<dbReference type="InterPro" id="IPR036565">
    <property type="entry name" value="Mur-like_cat_sf"/>
</dbReference>
<comment type="similarity">
    <text evidence="5 23">Belongs to the folylpolyglutamate synthase family.</text>
</comment>
<dbReference type="InterPro" id="IPR013221">
    <property type="entry name" value="Mur_ligase_cen"/>
</dbReference>
<sequence>MTERSLGQWLSWLEQLHPSEIELGLQRIRDVADRLGLSRPAQRVVTVTGTNGKGSTCAFVAAICQAQGLRTGVYSSPHFLRYNERIQIAGEAVSDELICQAFSAIEQVRGEISLTYFEMGTLAALWIFARSGLDVAILEVGLGGRLDAVNIVDPDVAVVTGIALDHGDWLGNTREEVAREKAGIFRAGIPAVCGDLDPPQSLLDQATILGTPLYLRGRDFDLAITGNSWCWQGKSGQGSSLVLDAMPQPSLPVENAAVALQVCALLELPLTAEETGVVLQDTQLTGRLQVIKLPQVDGERTLILDVAHNPQAAAYVAGRLRQRPLGGRRLAVFGALADKDVDGVLAAMQGVFDRWHIAALPTPRSFSLADLQQHLQQAGADFVTHDDIADALQGCLEQSTADDEILVFGSFFTVARVLELLQVPVWSGLGASRGCRRGGSYRD</sequence>
<dbReference type="GO" id="GO:0046656">
    <property type="term" value="P:folic acid biosynthetic process"/>
    <property type="evidence" value="ECO:0007669"/>
    <property type="project" value="UniProtKB-KW"/>
</dbReference>
<dbReference type="Proteomes" id="UP000294575">
    <property type="component" value="Unassembled WGS sequence"/>
</dbReference>
<dbReference type="InterPro" id="IPR036615">
    <property type="entry name" value="Mur_ligase_C_dom_sf"/>
</dbReference>
<evidence type="ECO:0000313" key="27">
    <source>
        <dbReference type="Proteomes" id="UP000294575"/>
    </source>
</evidence>
<dbReference type="GO" id="GO:0046654">
    <property type="term" value="P:tetrahydrofolate biosynthetic process"/>
    <property type="evidence" value="ECO:0007669"/>
    <property type="project" value="UniProtKB-UniPathway"/>
</dbReference>
<keyword evidence="14" id="KW-0460">Magnesium</keyword>
<dbReference type="RefSeq" id="WP_101496835.1">
    <property type="nucleotide sequence ID" value="NZ_LNJZ01000007.1"/>
</dbReference>
<keyword evidence="12 23" id="KW-0547">Nucleotide-binding</keyword>
<evidence type="ECO:0000256" key="18">
    <source>
        <dbReference type="ARBA" id="ARBA00032510"/>
    </source>
</evidence>
<dbReference type="AlphaFoldDB" id="A0A4R6U6H8"/>